<keyword evidence="2" id="KW-0408">Iron</keyword>
<evidence type="ECO:0000256" key="2">
    <source>
        <dbReference type="PIRSR" id="PIRSR002825-1"/>
    </source>
</evidence>
<keyword evidence="5" id="KW-1185">Reference proteome</keyword>
<evidence type="ECO:0000313" key="5">
    <source>
        <dbReference type="Proteomes" id="UP000246145"/>
    </source>
</evidence>
<feature type="chain" id="PRO_5015482037" evidence="3">
    <location>
        <begin position="20"/>
        <end position="345"/>
    </location>
</feature>
<dbReference type="InterPro" id="IPR006059">
    <property type="entry name" value="SBP"/>
</dbReference>
<accession>A0A2U1CM42</accession>
<dbReference type="RefSeq" id="WP_116518076.1">
    <property type="nucleotide sequence ID" value="NZ_JACCEX010000002.1"/>
</dbReference>
<keyword evidence="2" id="KW-0479">Metal-binding</keyword>
<dbReference type="InterPro" id="IPR026045">
    <property type="entry name" value="Ferric-bd"/>
</dbReference>
<dbReference type="PANTHER" id="PTHR30006">
    <property type="entry name" value="THIAMINE-BINDING PERIPLASMIC PROTEIN-RELATED"/>
    <property type="match status" value="1"/>
</dbReference>
<dbReference type="AlphaFoldDB" id="A0A2U1CM42"/>
<dbReference type="Proteomes" id="UP000246145">
    <property type="component" value="Unassembled WGS sequence"/>
</dbReference>
<feature type="signal peptide" evidence="3">
    <location>
        <begin position="1"/>
        <end position="19"/>
    </location>
</feature>
<dbReference type="EMBL" id="QEKO01000002">
    <property type="protein sequence ID" value="PVY62075.1"/>
    <property type="molecule type" value="Genomic_DNA"/>
</dbReference>
<dbReference type="GO" id="GO:0046872">
    <property type="term" value="F:metal ion binding"/>
    <property type="evidence" value="ECO:0007669"/>
    <property type="project" value="UniProtKB-KW"/>
</dbReference>
<dbReference type="STRING" id="1231391.GCA_000308195_01512"/>
<keyword evidence="1 3" id="KW-0732">Signal</keyword>
<sequence>MKKIALLLFTWLAMGSAGAQAPSTLAELAAYQGPDREQMLIDGARKEGGLTLYTSQQLDDTNLVVEAFEKKYGLKVKVWRSGPDSIVPRIINEIASQRYAYDVVETEGQALEALQTEGLLQAVKSPHLQELVPQALRPHGEWVGTRLLIFSQAYNTDLIKKEDLPKTYQDLADPKWKGKLGIETKDEEWFYSLMQKMGQEDGLALFRKIGETNGFSVRKGHTLLTNLVASGEVPLALTVYNARVEQLKNKGAPIDWFVMQPTLAQVNGTGVSRHAPNPHAALLFMDFLLTESQRILSKRDVIATNKNCPSPLSDFPFETTDPAKLIGQGDKWVRIYQDVINTQPR</sequence>
<name>A0A2U1CM42_9BURK</name>
<organism evidence="4 5">
    <name type="scientific">Pusillimonas noertemannii</name>
    <dbReference type="NCBI Taxonomy" id="305977"/>
    <lineage>
        <taxon>Bacteria</taxon>
        <taxon>Pseudomonadati</taxon>
        <taxon>Pseudomonadota</taxon>
        <taxon>Betaproteobacteria</taxon>
        <taxon>Burkholderiales</taxon>
        <taxon>Alcaligenaceae</taxon>
        <taxon>Pusillimonas</taxon>
    </lineage>
</organism>
<evidence type="ECO:0000256" key="1">
    <source>
        <dbReference type="ARBA" id="ARBA00022729"/>
    </source>
</evidence>
<dbReference type="PANTHER" id="PTHR30006:SF24">
    <property type="entry name" value="SLL0237 PROTEIN"/>
    <property type="match status" value="1"/>
</dbReference>
<comment type="caution">
    <text evidence="4">The sequence shown here is derived from an EMBL/GenBank/DDBJ whole genome shotgun (WGS) entry which is preliminary data.</text>
</comment>
<dbReference type="SUPFAM" id="SSF53850">
    <property type="entry name" value="Periplasmic binding protein-like II"/>
    <property type="match status" value="1"/>
</dbReference>
<gene>
    <name evidence="4" type="ORF">C7440_1565</name>
</gene>
<proteinExistence type="predicted"/>
<dbReference type="PIRSF" id="PIRSF002825">
    <property type="entry name" value="CfbpA"/>
    <property type="match status" value="1"/>
</dbReference>
<dbReference type="Pfam" id="PF13416">
    <property type="entry name" value="SBP_bac_8"/>
    <property type="match status" value="1"/>
</dbReference>
<evidence type="ECO:0000256" key="3">
    <source>
        <dbReference type="SAM" id="SignalP"/>
    </source>
</evidence>
<reference evidence="4 5" key="1">
    <citation type="submission" date="2018-04" db="EMBL/GenBank/DDBJ databases">
        <title>Genomic Encyclopedia of Type Strains, Phase IV (KMG-IV): sequencing the most valuable type-strain genomes for metagenomic binning, comparative biology and taxonomic classification.</title>
        <authorList>
            <person name="Goeker M."/>
        </authorList>
    </citation>
    <scope>NUCLEOTIDE SEQUENCE [LARGE SCALE GENOMIC DNA]</scope>
    <source>
        <strain evidence="4 5">DSM 10065</strain>
    </source>
</reference>
<dbReference type="Gene3D" id="3.40.190.10">
    <property type="entry name" value="Periplasmic binding protein-like II"/>
    <property type="match status" value="2"/>
</dbReference>
<dbReference type="OrthoDB" id="366726at2"/>
<protein>
    <submittedName>
        <fullName evidence="4">Iron(III) transport system substrate-binding protein</fullName>
    </submittedName>
</protein>
<evidence type="ECO:0000313" key="4">
    <source>
        <dbReference type="EMBL" id="PVY62075.1"/>
    </source>
</evidence>
<feature type="binding site" evidence="2">
    <location>
        <position position="107"/>
    </location>
    <ligand>
        <name>Fe cation</name>
        <dbReference type="ChEBI" id="CHEBI:24875"/>
    </ligand>
</feature>